<dbReference type="OrthoDB" id="3366231at2759"/>
<keyword evidence="3" id="KW-1185">Reference proteome</keyword>
<sequence length="413" mass="45271">MRCRRKSMDDVACVGVIGFVHSGIGTVPPNETLPKTPPGSNMHLPVAVPLVAIPRTPTRRPSVSGDTSSAALSDTGVHAGYAARTVPRTPVRSRVYRARDVYEGTQMPTPMAIRTPVQRAIRPFVAPNVASGQNLPLLPTPPLTAFGNNAIASPVASQATMPAEETLNCTETPVTLTKRQIGQRNRRAREAREAQEAMHENTQPMPREPAAVSVVRADHRPPPTVLPAMPREPAVVPLARAIHHPPPAVLPVARRPYQEPVHRHDIGEMNVACSHCRALHWLTERLSESSASSPKFGNCCNSGQVKLSLLLPPPDALQALFVDDNSNAKEFRENIRQYNSALAFTSLGVTMDDDVNRGRGPYIFRIKGELCHRVGALVPSSNERPTYAQLYIYDTQTSLDHRMQRNSNLRRNT</sequence>
<proteinExistence type="predicted"/>
<dbReference type="Proteomes" id="UP000310158">
    <property type="component" value="Unassembled WGS sequence"/>
</dbReference>
<evidence type="ECO:0000313" key="2">
    <source>
        <dbReference type="EMBL" id="THH03378.1"/>
    </source>
</evidence>
<name>A0A4S4KYT7_9AGAM</name>
<dbReference type="PANTHER" id="PTHR45786">
    <property type="entry name" value="DNA BINDING PROTEIN-LIKE"/>
    <property type="match status" value="1"/>
</dbReference>
<feature type="region of interest" description="Disordered" evidence="1">
    <location>
        <begin position="180"/>
        <end position="206"/>
    </location>
</feature>
<evidence type="ECO:0000256" key="1">
    <source>
        <dbReference type="SAM" id="MobiDB-lite"/>
    </source>
</evidence>
<dbReference type="AlphaFoldDB" id="A0A4S4KYT7"/>
<gene>
    <name evidence="2" type="ORF">EW146_g10455</name>
</gene>
<feature type="non-terminal residue" evidence="2">
    <location>
        <position position="413"/>
    </location>
</feature>
<dbReference type="EMBL" id="SGPL01001358">
    <property type="protein sequence ID" value="THH03378.1"/>
    <property type="molecule type" value="Genomic_DNA"/>
</dbReference>
<feature type="compositionally biased region" description="Basic and acidic residues" evidence="1">
    <location>
        <begin position="188"/>
        <end position="199"/>
    </location>
</feature>
<evidence type="ECO:0000313" key="3">
    <source>
        <dbReference type="Proteomes" id="UP000310158"/>
    </source>
</evidence>
<reference evidence="2 3" key="1">
    <citation type="submission" date="2019-02" db="EMBL/GenBank/DDBJ databases">
        <title>Genome sequencing of the rare red list fungi Bondarzewia mesenterica.</title>
        <authorList>
            <person name="Buettner E."/>
            <person name="Kellner H."/>
        </authorList>
    </citation>
    <scope>NUCLEOTIDE SEQUENCE [LARGE SCALE GENOMIC DNA]</scope>
    <source>
        <strain evidence="2 3">DSM 108281</strain>
    </source>
</reference>
<organism evidence="2 3">
    <name type="scientific">Bondarzewia mesenterica</name>
    <dbReference type="NCBI Taxonomy" id="1095465"/>
    <lineage>
        <taxon>Eukaryota</taxon>
        <taxon>Fungi</taxon>
        <taxon>Dikarya</taxon>
        <taxon>Basidiomycota</taxon>
        <taxon>Agaricomycotina</taxon>
        <taxon>Agaricomycetes</taxon>
        <taxon>Russulales</taxon>
        <taxon>Bondarzewiaceae</taxon>
        <taxon>Bondarzewia</taxon>
    </lineage>
</organism>
<accession>A0A4S4KYT7</accession>
<comment type="caution">
    <text evidence="2">The sequence shown here is derived from an EMBL/GenBank/DDBJ whole genome shotgun (WGS) entry which is preliminary data.</text>
</comment>
<evidence type="ECO:0008006" key="4">
    <source>
        <dbReference type="Google" id="ProtNLM"/>
    </source>
</evidence>
<protein>
    <recommendedName>
        <fullName evidence="4">Helitron helicase-like domain-containing protein</fullName>
    </recommendedName>
</protein>
<dbReference type="PANTHER" id="PTHR45786:SF74">
    <property type="entry name" value="ATP-DEPENDENT DNA HELICASE"/>
    <property type="match status" value="1"/>
</dbReference>